<dbReference type="SUPFAM" id="SSF55729">
    <property type="entry name" value="Acyl-CoA N-acyltransferases (Nat)"/>
    <property type="match status" value="1"/>
</dbReference>
<dbReference type="Gene3D" id="3.40.630.30">
    <property type="match status" value="1"/>
</dbReference>
<name>A0A919GDN4_9ACTN</name>
<reference evidence="2" key="2">
    <citation type="submission" date="2020-09" db="EMBL/GenBank/DDBJ databases">
        <authorList>
            <person name="Sun Q."/>
            <person name="Ohkuma M."/>
        </authorList>
    </citation>
    <scope>NUCLEOTIDE SEQUENCE</scope>
    <source>
        <strain evidence="2">JCM 5069</strain>
    </source>
</reference>
<comment type="caution">
    <text evidence="2">The sequence shown here is derived from an EMBL/GenBank/DDBJ whole genome shotgun (WGS) entry which is preliminary data.</text>
</comment>
<dbReference type="Proteomes" id="UP000603708">
    <property type="component" value="Unassembled WGS sequence"/>
</dbReference>
<feature type="domain" description="BioF2-like acetyltransferase" evidence="1">
    <location>
        <begin position="185"/>
        <end position="320"/>
    </location>
</feature>
<organism evidence="2 3">
    <name type="scientific">Streptomyces sulfonofaciens</name>
    <dbReference type="NCBI Taxonomy" id="68272"/>
    <lineage>
        <taxon>Bacteria</taxon>
        <taxon>Bacillati</taxon>
        <taxon>Actinomycetota</taxon>
        <taxon>Actinomycetes</taxon>
        <taxon>Kitasatosporales</taxon>
        <taxon>Streptomycetaceae</taxon>
        <taxon>Streptomyces</taxon>
    </lineage>
</organism>
<sequence>MHVDVVKSIDGVDSDAWQTLAGGSFYASHAWMRYQERDPGSSVRYVLVRDAEGRLVAGLPVYLVDTETSGMYDPERLFPDIPRQGRSMGRTVLAGNRRGYANRMPMAPDTDPEQRRRLIGLVVDTVNHIAAEEADGRAWWLYLGESDAESLLPFGTGSVPRLLAADCAIALPGTGFEDYLQSGSSNMRRQIRKDRDSFRAAGYTCSEEPLTACWDDVSSLIASHQGHHGEPSDPEYIRALLRDQAETTGDVGVVHACHKDGRMVGCTLTYATHSEVTSRAYGFDHSRPAVAAEYFELLYYRPMEAAYRAGASRLHLGIGTVQPKIRRGADVCLLWGVLTGTAGGDDAHAARTYNSARWRQFADEMGAAAKRTESRLLAAAL</sequence>
<reference evidence="2" key="1">
    <citation type="journal article" date="2014" name="Int. J. Syst. Evol. Microbiol.">
        <title>Complete genome sequence of Corynebacterium casei LMG S-19264T (=DSM 44701T), isolated from a smear-ripened cheese.</title>
        <authorList>
            <consortium name="US DOE Joint Genome Institute (JGI-PGF)"/>
            <person name="Walter F."/>
            <person name="Albersmeier A."/>
            <person name="Kalinowski J."/>
            <person name="Ruckert C."/>
        </authorList>
    </citation>
    <scope>NUCLEOTIDE SEQUENCE</scope>
    <source>
        <strain evidence="2">JCM 5069</strain>
    </source>
</reference>
<proteinExistence type="predicted"/>
<dbReference type="RefSeq" id="WP_189934640.1">
    <property type="nucleotide sequence ID" value="NZ_BNCD01000013.1"/>
</dbReference>
<gene>
    <name evidence="2" type="ORF">GCM10018793_43850</name>
</gene>
<dbReference type="InterPro" id="IPR016181">
    <property type="entry name" value="Acyl_CoA_acyltransferase"/>
</dbReference>
<dbReference type="AlphaFoldDB" id="A0A919GDN4"/>
<dbReference type="Pfam" id="PF13480">
    <property type="entry name" value="Acetyltransf_6"/>
    <property type="match status" value="1"/>
</dbReference>
<protein>
    <recommendedName>
        <fullName evidence="1">BioF2-like acetyltransferase domain-containing protein</fullName>
    </recommendedName>
</protein>
<dbReference type="EMBL" id="BNCD01000013">
    <property type="protein sequence ID" value="GHH82957.1"/>
    <property type="molecule type" value="Genomic_DNA"/>
</dbReference>
<evidence type="ECO:0000313" key="3">
    <source>
        <dbReference type="Proteomes" id="UP000603708"/>
    </source>
</evidence>
<evidence type="ECO:0000259" key="1">
    <source>
        <dbReference type="Pfam" id="PF13480"/>
    </source>
</evidence>
<evidence type="ECO:0000313" key="2">
    <source>
        <dbReference type="EMBL" id="GHH82957.1"/>
    </source>
</evidence>
<dbReference type="InterPro" id="IPR038740">
    <property type="entry name" value="BioF2-like_GNAT_dom"/>
</dbReference>
<accession>A0A919GDN4</accession>
<keyword evidence="3" id="KW-1185">Reference proteome</keyword>